<reference evidence="2" key="1">
    <citation type="submission" date="2023-01" db="EMBL/GenBank/DDBJ databases">
        <title>Draft genome sequence of Nocardiopsis sp. LSu2-4 isolated from halophytes.</title>
        <authorList>
            <person name="Duangmal K."/>
            <person name="Chantavorakit T."/>
        </authorList>
    </citation>
    <scope>NUCLEOTIDE SEQUENCE</scope>
    <source>
        <strain evidence="2">LSu2-4</strain>
    </source>
</reference>
<dbReference type="Pfam" id="PF03259">
    <property type="entry name" value="Robl_LC7"/>
    <property type="match status" value="1"/>
</dbReference>
<dbReference type="PANTHER" id="PTHR36222">
    <property type="entry name" value="SERINE PROTEASE INHIBITOR RV3364C"/>
    <property type="match status" value="1"/>
</dbReference>
<evidence type="ECO:0000313" key="2">
    <source>
        <dbReference type="EMBL" id="MDA2808723.1"/>
    </source>
</evidence>
<dbReference type="PANTHER" id="PTHR36222:SF1">
    <property type="entry name" value="SERINE PROTEASE INHIBITOR RV3364C"/>
    <property type="match status" value="1"/>
</dbReference>
<sequence>MMVDDGNAATDLNWLLDDLVDRTVGAEHAIVLSADGLLIGRSRGLGAEQGEHLSAVASAFQSLARGTGRRFGGGAVRQTVVEMEHAYLFVTAAGEGACLAVLAAEDADVGLVAYEMNMRIKRVGQFLTSAPRFPESVAAGGGS</sequence>
<dbReference type="SMART" id="SM00960">
    <property type="entry name" value="Robl_LC7"/>
    <property type="match status" value="1"/>
</dbReference>
<comment type="caution">
    <text evidence="2">The sequence shown here is derived from an EMBL/GenBank/DDBJ whole genome shotgun (WGS) entry which is preliminary data.</text>
</comment>
<name>A0ABT4TVL5_9ACTN</name>
<organism evidence="2 3">
    <name type="scientific">Nocardiopsis suaedae</name>
    <dbReference type="NCBI Taxonomy" id="3018444"/>
    <lineage>
        <taxon>Bacteria</taxon>
        <taxon>Bacillati</taxon>
        <taxon>Actinomycetota</taxon>
        <taxon>Actinomycetes</taxon>
        <taxon>Streptosporangiales</taxon>
        <taxon>Nocardiopsidaceae</taxon>
        <taxon>Nocardiopsis</taxon>
    </lineage>
</organism>
<dbReference type="Proteomes" id="UP001165685">
    <property type="component" value="Unassembled WGS sequence"/>
</dbReference>
<dbReference type="InterPro" id="IPR053141">
    <property type="entry name" value="Mycobact_SerProt_Inhib_Rv3364c"/>
</dbReference>
<proteinExistence type="predicted"/>
<evidence type="ECO:0000313" key="3">
    <source>
        <dbReference type="Proteomes" id="UP001165685"/>
    </source>
</evidence>
<dbReference type="EMBL" id="JAQFWP010000100">
    <property type="protein sequence ID" value="MDA2808723.1"/>
    <property type="molecule type" value="Genomic_DNA"/>
</dbReference>
<feature type="domain" description="Roadblock/LAMTOR2" evidence="1">
    <location>
        <begin position="13"/>
        <end position="103"/>
    </location>
</feature>
<protein>
    <submittedName>
        <fullName evidence="2">Roadblock/LC7 domain-containing protein</fullName>
    </submittedName>
</protein>
<gene>
    <name evidence="2" type="ORF">O4U47_29730</name>
</gene>
<dbReference type="SUPFAM" id="SSF103196">
    <property type="entry name" value="Roadblock/LC7 domain"/>
    <property type="match status" value="1"/>
</dbReference>
<dbReference type="Gene3D" id="3.30.450.30">
    <property type="entry name" value="Dynein light chain 2a, cytoplasmic"/>
    <property type="match status" value="1"/>
</dbReference>
<accession>A0ABT4TVL5</accession>
<dbReference type="InterPro" id="IPR004942">
    <property type="entry name" value="Roadblock/LAMTOR2_dom"/>
</dbReference>
<evidence type="ECO:0000259" key="1">
    <source>
        <dbReference type="SMART" id="SM00960"/>
    </source>
</evidence>
<keyword evidence="3" id="KW-1185">Reference proteome</keyword>